<sequence length="148" mass="16199">MLYSVKVIKNIKFCIGLGIIAILSAGCATNFPPYEATQMDKDTRGITLAQAGERIFGCKVEGDIEVTETAVNKSGTTLDEIKKGAENQLKNEAIHTTKAGNKVVLKIIGKSMKCKDKPSFFGLIGKNKPQYVCTTVNTKKNRYCLIYT</sequence>
<name>A0A3D8INS3_9HELI</name>
<evidence type="ECO:0000313" key="3">
    <source>
        <dbReference type="Proteomes" id="UP000256379"/>
    </source>
</evidence>
<evidence type="ECO:0008006" key="4">
    <source>
        <dbReference type="Google" id="ProtNLM"/>
    </source>
</evidence>
<accession>A0A3D8INS3</accession>
<protein>
    <recommendedName>
        <fullName evidence="4">DUF4156 domain-containing protein</fullName>
    </recommendedName>
</protein>
<comment type="caution">
    <text evidence="2">The sequence shown here is derived from an EMBL/GenBank/DDBJ whole genome shotgun (WGS) entry which is preliminary data.</text>
</comment>
<feature type="chain" id="PRO_5017624939" description="DUF4156 domain-containing protein" evidence="1">
    <location>
        <begin position="29"/>
        <end position="148"/>
    </location>
</feature>
<dbReference type="AlphaFoldDB" id="A0A3D8INS3"/>
<evidence type="ECO:0000313" key="2">
    <source>
        <dbReference type="EMBL" id="RDU66763.1"/>
    </source>
</evidence>
<feature type="signal peptide" evidence="1">
    <location>
        <begin position="1"/>
        <end position="28"/>
    </location>
</feature>
<proteinExistence type="predicted"/>
<reference evidence="2 3" key="1">
    <citation type="submission" date="2018-04" db="EMBL/GenBank/DDBJ databases">
        <title>Novel Campyloabacter and Helicobacter Species and Strains.</title>
        <authorList>
            <person name="Mannion A.J."/>
            <person name="Shen Z."/>
            <person name="Fox J.G."/>
        </authorList>
    </citation>
    <scope>NUCLEOTIDE SEQUENCE [LARGE SCALE GENOMIC DNA]</scope>
    <source>
        <strain evidence="2 3">MIT 17-337</strain>
    </source>
</reference>
<organism evidence="2 3">
    <name type="scientific">Helicobacter didelphidarum</name>
    <dbReference type="NCBI Taxonomy" id="2040648"/>
    <lineage>
        <taxon>Bacteria</taxon>
        <taxon>Pseudomonadati</taxon>
        <taxon>Campylobacterota</taxon>
        <taxon>Epsilonproteobacteria</taxon>
        <taxon>Campylobacterales</taxon>
        <taxon>Helicobacteraceae</taxon>
        <taxon>Helicobacter</taxon>
    </lineage>
</organism>
<keyword evidence="3" id="KW-1185">Reference proteome</keyword>
<dbReference type="Proteomes" id="UP000256379">
    <property type="component" value="Unassembled WGS sequence"/>
</dbReference>
<gene>
    <name evidence="2" type="ORF">CQA53_03055</name>
</gene>
<keyword evidence="1" id="KW-0732">Signal</keyword>
<evidence type="ECO:0000256" key="1">
    <source>
        <dbReference type="SAM" id="SignalP"/>
    </source>
</evidence>
<dbReference type="EMBL" id="NXLQ01000003">
    <property type="protein sequence ID" value="RDU66763.1"/>
    <property type="molecule type" value="Genomic_DNA"/>
</dbReference>
<dbReference type="PROSITE" id="PS51257">
    <property type="entry name" value="PROKAR_LIPOPROTEIN"/>
    <property type="match status" value="1"/>
</dbReference>
<dbReference type="RefSeq" id="WP_115542549.1">
    <property type="nucleotide sequence ID" value="NZ_NXLQ01000003.1"/>
</dbReference>